<evidence type="ECO:0000313" key="2">
    <source>
        <dbReference type="Proteomes" id="UP000738325"/>
    </source>
</evidence>
<proteinExistence type="predicted"/>
<evidence type="ECO:0008006" key="3">
    <source>
        <dbReference type="Google" id="ProtNLM"/>
    </source>
</evidence>
<dbReference type="PANTHER" id="PTHR33977">
    <property type="entry name" value="ZINC ION BINDING PROTEIN"/>
    <property type="match status" value="1"/>
</dbReference>
<protein>
    <recommendedName>
        <fullName evidence="3">MULE transposase domain-containing protein</fullName>
    </recommendedName>
</protein>
<dbReference type="Proteomes" id="UP000738325">
    <property type="component" value="Unassembled WGS sequence"/>
</dbReference>
<dbReference type="EMBL" id="JAAAIP010000571">
    <property type="protein sequence ID" value="KAG0315007.1"/>
    <property type="molecule type" value="Genomic_DNA"/>
</dbReference>
<sequence length="608" mass="69947">MDLEIPESEQMKMSENQRLVFFLKKDSFLNCKAQHEICIGTSFVKHSEREYKIEASKDTRWRDSRIGHVAISYVCQRRGKPPVVKNRVPGASFIAVLQPAGSIGNGQEGSIYRIEYKLDHNHNLSKDNTIATLQKSKSIKDRIKTMLLQGMAIRTITDRLTMDYAKFSRLMESSSTQGSPGDDTVTYHDVYDILHAITNKEMRKDENESISTRLWMEDLLQNEFFTYCDTKDDQYYGFSSPWQLEQLYKWGDVLCLDGMYQAGETGFGIPCAFLLTKAVPLRTLEGWLVALKDKMRQLFNKEFHPAVVITDQGQTEINAIQVAWPLGTRIFYSAWHVLDAWEGKLTSNYLGSSNLLQAQNRERELKASIRRELRSILYARTVDEADALVKVFQDAWKDLAPHFLQYLNENYLDSEANRRRWMFCYREGVSYGSINTSDFVESWHNIVKELFCKDKHQQRLDTVIYVLVHGVIPHFTQKCLHHKVQVGRLGRSKQAVLEAMKKAVAFMDLKRQDDPLVAFLFPTEDSTVFRVASFQGTSTTYELKHIALATIELPHTEFHCTVEEDFALPLELALEDAMPESAAAESLTPTLLAKRYMQDISNGLARYR</sequence>
<accession>A0A9P6UQJ8</accession>
<dbReference type="PANTHER" id="PTHR33977:SF1">
    <property type="entry name" value="ZINC ION BINDING PROTEIN"/>
    <property type="match status" value="1"/>
</dbReference>
<name>A0A9P6UQJ8_9FUNG</name>
<dbReference type="OrthoDB" id="2397870at2759"/>
<dbReference type="AlphaFoldDB" id="A0A9P6UQJ8"/>
<organism evidence="1 2">
    <name type="scientific">Dissophora globulifera</name>
    <dbReference type="NCBI Taxonomy" id="979702"/>
    <lineage>
        <taxon>Eukaryota</taxon>
        <taxon>Fungi</taxon>
        <taxon>Fungi incertae sedis</taxon>
        <taxon>Mucoromycota</taxon>
        <taxon>Mortierellomycotina</taxon>
        <taxon>Mortierellomycetes</taxon>
        <taxon>Mortierellales</taxon>
        <taxon>Mortierellaceae</taxon>
        <taxon>Dissophora</taxon>
    </lineage>
</organism>
<gene>
    <name evidence="1" type="ORF">BGZ99_007747</name>
</gene>
<evidence type="ECO:0000313" key="1">
    <source>
        <dbReference type="EMBL" id="KAG0315007.1"/>
    </source>
</evidence>
<keyword evidence="2" id="KW-1185">Reference proteome</keyword>
<comment type="caution">
    <text evidence="1">The sequence shown here is derived from an EMBL/GenBank/DDBJ whole genome shotgun (WGS) entry which is preliminary data.</text>
</comment>
<reference evidence="1" key="1">
    <citation type="journal article" date="2020" name="Fungal Divers.">
        <title>Resolving the Mortierellaceae phylogeny through synthesis of multi-gene phylogenetics and phylogenomics.</title>
        <authorList>
            <person name="Vandepol N."/>
            <person name="Liber J."/>
            <person name="Desiro A."/>
            <person name="Na H."/>
            <person name="Kennedy M."/>
            <person name="Barry K."/>
            <person name="Grigoriev I.V."/>
            <person name="Miller A.N."/>
            <person name="O'Donnell K."/>
            <person name="Stajich J.E."/>
            <person name="Bonito G."/>
        </authorList>
    </citation>
    <scope>NUCLEOTIDE SEQUENCE</scope>
    <source>
        <strain evidence="1">REB-010B</strain>
    </source>
</reference>